<sequence length="455" mass="50727">MEFQPVIMAAGRGTRMTDLNTAKYPKALLPVGNLPMVIYPVYMLERAGFEEAIVVVLDSQAAEIRKALVGVKLRLDFVSIPDANYWGTADSLRYLKDKVKRDLLIISCDLITDISIHQIANIHRKYDATVTMLLSPIPSQYRDIPTPGPKAKKRSERDFVGFDEQGDRVLFMASEADLDENIKFRKSVLKRHPFLNIKSGLTDCHMYIMKKWVVDFLDSSKAISSIKGELIPYLIKKQFSKPKASCDVGKANMSVVSEDVRPDIFTFSKVDEITEKIREMSTWIDHRGDMEDCFHHNPIRCYAHVQSDGFCVKANTVAAYNESNKQIPRVLADLASEKETIVVHPSTSIKGKSQVGTDCLVAEGAQIGEKTSVKRSIIGKHCTIGDKVKIANSVILDHVSILEGCNIQGSLIGARSTVNEKCELKDCIVGHGQNINTMGKFTNEAITGIDRMMEI</sequence>
<dbReference type="CDD" id="cd04652">
    <property type="entry name" value="LbH_eIF2B_gamma_C"/>
    <property type="match status" value="1"/>
</dbReference>
<organism evidence="12 13">
    <name type="scientific">Mizuhopecten yessoensis</name>
    <name type="common">Japanese scallop</name>
    <name type="synonym">Patinopecten yessoensis</name>
    <dbReference type="NCBI Taxonomy" id="6573"/>
    <lineage>
        <taxon>Eukaryota</taxon>
        <taxon>Metazoa</taxon>
        <taxon>Spiralia</taxon>
        <taxon>Lophotrochozoa</taxon>
        <taxon>Mollusca</taxon>
        <taxon>Bivalvia</taxon>
        <taxon>Autobranchia</taxon>
        <taxon>Pteriomorphia</taxon>
        <taxon>Pectinida</taxon>
        <taxon>Pectinoidea</taxon>
        <taxon>Pectinidae</taxon>
        <taxon>Mizuhopecten</taxon>
    </lineage>
</organism>
<evidence type="ECO:0000313" key="12">
    <source>
        <dbReference type="EMBL" id="OWF56358.1"/>
    </source>
</evidence>
<dbReference type="SUPFAM" id="SSF53448">
    <property type="entry name" value="Nucleotide-diphospho-sugar transferases"/>
    <property type="match status" value="1"/>
</dbReference>
<evidence type="ECO:0000256" key="4">
    <source>
        <dbReference type="ARBA" id="ARBA00022540"/>
    </source>
</evidence>
<keyword evidence="13" id="KW-1185">Reference proteome</keyword>
<dbReference type="CDD" id="cd04198">
    <property type="entry name" value="eIF-2B_gamma_N"/>
    <property type="match status" value="1"/>
</dbReference>
<dbReference type="GO" id="GO:0003743">
    <property type="term" value="F:translation initiation factor activity"/>
    <property type="evidence" value="ECO:0007669"/>
    <property type="project" value="UniProtKB-KW"/>
</dbReference>
<comment type="caution">
    <text evidence="12">The sequence shown here is derived from an EMBL/GenBank/DDBJ whole genome shotgun (WGS) entry which is preliminary data.</text>
</comment>
<evidence type="ECO:0000259" key="11">
    <source>
        <dbReference type="Pfam" id="PF25084"/>
    </source>
</evidence>
<dbReference type="PANTHER" id="PTHR45989">
    <property type="entry name" value="TRANSLATION INITIATION FACTOR EIF-2B SUBUNIT GAMMA"/>
    <property type="match status" value="1"/>
</dbReference>
<evidence type="ECO:0000256" key="5">
    <source>
        <dbReference type="ARBA" id="ARBA00022917"/>
    </source>
</evidence>
<dbReference type="EMBL" id="NEDP02000210">
    <property type="protein sequence ID" value="OWF56358.1"/>
    <property type="molecule type" value="Genomic_DNA"/>
</dbReference>
<keyword evidence="4 12" id="KW-0396">Initiation factor</keyword>
<dbReference type="Proteomes" id="UP000242188">
    <property type="component" value="Unassembled WGS sequence"/>
</dbReference>
<dbReference type="AlphaFoldDB" id="A0A210R627"/>
<evidence type="ECO:0000259" key="10">
    <source>
        <dbReference type="Pfam" id="PF00483"/>
    </source>
</evidence>
<dbReference type="InterPro" id="IPR051960">
    <property type="entry name" value="eIF2B_gamma"/>
</dbReference>
<dbReference type="PANTHER" id="PTHR45989:SF1">
    <property type="entry name" value="TRANSLATION INITIATION FACTOR EIF-2B SUBUNIT GAMMA"/>
    <property type="match status" value="1"/>
</dbReference>
<evidence type="ECO:0000256" key="9">
    <source>
        <dbReference type="ARBA" id="ARBA00046432"/>
    </source>
</evidence>
<keyword evidence="5" id="KW-0648">Protein biosynthesis</keyword>
<dbReference type="Gene3D" id="2.160.10.10">
    <property type="entry name" value="Hexapeptide repeat proteins"/>
    <property type="match status" value="1"/>
</dbReference>
<dbReference type="Pfam" id="PF00483">
    <property type="entry name" value="NTP_transferase"/>
    <property type="match status" value="1"/>
</dbReference>
<evidence type="ECO:0000313" key="13">
    <source>
        <dbReference type="Proteomes" id="UP000242188"/>
    </source>
</evidence>
<dbReference type="GO" id="GO:0002183">
    <property type="term" value="P:cytoplasmic translational initiation"/>
    <property type="evidence" value="ECO:0007669"/>
    <property type="project" value="TreeGrafter"/>
</dbReference>
<protein>
    <recommendedName>
        <fullName evidence="6">Translation initiation factor eIF2B subunit gamma</fullName>
    </recommendedName>
    <alternativeName>
        <fullName evidence="7">eIF2B GDP-GTP exchange factor subunit gamma</fullName>
    </alternativeName>
</protein>
<comment type="subunit">
    <text evidence="9">Component of the translation initiation factor 2B (eIF2B) complex which is a heterodecamer of two sets of five different subunits: alpha, beta, gamma, delta and epsilon. Subunits alpha, beta and delta comprise a regulatory subcomplex and subunits epsilon and gamma comprise a catalytic subcomplex. Within the complex, the hexameric regulatory complex resides at the center, with the two heterodimeric catalytic subcomplexes bound on opposite sides.</text>
</comment>
<evidence type="ECO:0000256" key="2">
    <source>
        <dbReference type="ARBA" id="ARBA00007878"/>
    </source>
</evidence>
<evidence type="ECO:0000256" key="8">
    <source>
        <dbReference type="ARBA" id="ARBA00045373"/>
    </source>
</evidence>
<keyword evidence="3" id="KW-0963">Cytoplasm</keyword>
<comment type="subcellular location">
    <subcellularLocation>
        <location evidence="1">Cytoplasm</location>
        <location evidence="1">Cytosol</location>
    </subcellularLocation>
</comment>
<dbReference type="GO" id="GO:0005851">
    <property type="term" value="C:eukaryotic translation initiation factor 2B complex"/>
    <property type="evidence" value="ECO:0007669"/>
    <property type="project" value="TreeGrafter"/>
</dbReference>
<comment type="similarity">
    <text evidence="2">Belongs to the eIF-2B gamma/epsilon subunits family.</text>
</comment>
<proteinExistence type="inferred from homology"/>
<dbReference type="Gene3D" id="3.90.550.10">
    <property type="entry name" value="Spore Coat Polysaccharide Biosynthesis Protein SpsA, Chain A"/>
    <property type="match status" value="1"/>
</dbReference>
<dbReference type="GO" id="GO:0005085">
    <property type="term" value="F:guanyl-nucleotide exchange factor activity"/>
    <property type="evidence" value="ECO:0007669"/>
    <property type="project" value="TreeGrafter"/>
</dbReference>
<evidence type="ECO:0000256" key="7">
    <source>
        <dbReference type="ARBA" id="ARBA00044229"/>
    </source>
</evidence>
<evidence type="ECO:0000256" key="3">
    <source>
        <dbReference type="ARBA" id="ARBA00022490"/>
    </source>
</evidence>
<dbReference type="InterPro" id="IPR005835">
    <property type="entry name" value="NTP_transferase_dom"/>
</dbReference>
<feature type="domain" description="Nucleotidyl transferase" evidence="10">
    <location>
        <begin position="5"/>
        <end position="136"/>
    </location>
</feature>
<evidence type="ECO:0000256" key="1">
    <source>
        <dbReference type="ARBA" id="ARBA00004514"/>
    </source>
</evidence>
<name>A0A210R627_MIZYE</name>
<dbReference type="Pfam" id="PF25084">
    <property type="entry name" value="LbH_EIF2B"/>
    <property type="match status" value="1"/>
</dbReference>
<feature type="domain" description="EIF2B subunit epsilon/gamma LbH" evidence="11">
    <location>
        <begin position="343"/>
        <end position="436"/>
    </location>
</feature>
<gene>
    <name evidence="12" type="ORF">KP79_PYT14415</name>
</gene>
<evidence type="ECO:0000256" key="6">
    <source>
        <dbReference type="ARBA" id="ARBA00044196"/>
    </source>
</evidence>
<dbReference type="GO" id="GO:0005829">
    <property type="term" value="C:cytosol"/>
    <property type="evidence" value="ECO:0007669"/>
    <property type="project" value="UniProtKB-SubCell"/>
</dbReference>
<dbReference type="InterPro" id="IPR029044">
    <property type="entry name" value="Nucleotide-diphossugar_trans"/>
</dbReference>
<dbReference type="OrthoDB" id="10250549at2759"/>
<accession>A0A210R627</accession>
<dbReference type="STRING" id="6573.A0A210R627"/>
<comment type="function">
    <text evidence="8">Acts as a component of the translation initiation factor 2B (eIF2B) complex, which catalyzes the exchange of GDP for GTP on the eukaryotic initiation factor 2 (eIF2) complex gamma subunit. Its guanine nucleotide exchange factor activity is repressed when bound to eIF2 complex phosphorylated on the alpha subunit, thereby limiting the amount of methionyl-initiator methionine tRNA available to the ribosome and consequently global translation is repressed.</text>
</comment>
<reference evidence="12 13" key="1">
    <citation type="journal article" date="2017" name="Nat. Ecol. Evol.">
        <title>Scallop genome provides insights into evolution of bilaterian karyotype and development.</title>
        <authorList>
            <person name="Wang S."/>
            <person name="Zhang J."/>
            <person name="Jiao W."/>
            <person name="Li J."/>
            <person name="Xun X."/>
            <person name="Sun Y."/>
            <person name="Guo X."/>
            <person name="Huan P."/>
            <person name="Dong B."/>
            <person name="Zhang L."/>
            <person name="Hu X."/>
            <person name="Sun X."/>
            <person name="Wang J."/>
            <person name="Zhao C."/>
            <person name="Wang Y."/>
            <person name="Wang D."/>
            <person name="Huang X."/>
            <person name="Wang R."/>
            <person name="Lv J."/>
            <person name="Li Y."/>
            <person name="Zhang Z."/>
            <person name="Liu B."/>
            <person name="Lu W."/>
            <person name="Hui Y."/>
            <person name="Liang J."/>
            <person name="Zhou Z."/>
            <person name="Hou R."/>
            <person name="Li X."/>
            <person name="Liu Y."/>
            <person name="Li H."/>
            <person name="Ning X."/>
            <person name="Lin Y."/>
            <person name="Zhao L."/>
            <person name="Xing Q."/>
            <person name="Dou J."/>
            <person name="Li Y."/>
            <person name="Mao J."/>
            <person name="Guo H."/>
            <person name="Dou H."/>
            <person name="Li T."/>
            <person name="Mu C."/>
            <person name="Jiang W."/>
            <person name="Fu Q."/>
            <person name="Fu X."/>
            <person name="Miao Y."/>
            <person name="Liu J."/>
            <person name="Yu Q."/>
            <person name="Li R."/>
            <person name="Liao H."/>
            <person name="Li X."/>
            <person name="Kong Y."/>
            <person name="Jiang Z."/>
            <person name="Chourrout D."/>
            <person name="Li R."/>
            <person name="Bao Z."/>
        </authorList>
    </citation>
    <scope>NUCLEOTIDE SEQUENCE [LARGE SCALE GENOMIC DNA]</scope>
    <source>
        <strain evidence="12 13">PY_sf001</strain>
    </source>
</reference>
<dbReference type="InterPro" id="IPR056764">
    <property type="entry name" value="LbH_EIF2B3/5"/>
</dbReference>